<dbReference type="InterPro" id="IPR050389">
    <property type="entry name" value="LysR-type_TF"/>
</dbReference>
<evidence type="ECO:0000313" key="6">
    <source>
        <dbReference type="EMBL" id="EDQ02161.1"/>
    </source>
</evidence>
<keyword evidence="2" id="KW-0805">Transcription regulation</keyword>
<dbReference type="InterPro" id="IPR005119">
    <property type="entry name" value="LysR_subst-bd"/>
</dbReference>
<keyword evidence="4" id="KW-0804">Transcription</keyword>
<organism evidence="6 7">
    <name type="scientific">Shewanella benthica KT99</name>
    <dbReference type="NCBI Taxonomy" id="314608"/>
    <lineage>
        <taxon>Bacteria</taxon>
        <taxon>Pseudomonadati</taxon>
        <taxon>Pseudomonadota</taxon>
        <taxon>Gammaproteobacteria</taxon>
        <taxon>Alteromonadales</taxon>
        <taxon>Shewanellaceae</taxon>
        <taxon>Shewanella</taxon>
    </lineage>
</organism>
<accession>A9D0S0</accession>
<dbReference type="Pfam" id="PF00126">
    <property type="entry name" value="HTH_1"/>
    <property type="match status" value="1"/>
</dbReference>
<keyword evidence="3" id="KW-0238">DNA-binding</keyword>
<evidence type="ECO:0000313" key="7">
    <source>
        <dbReference type="Proteomes" id="UP000005839"/>
    </source>
</evidence>
<name>A9D0S0_9GAMM</name>
<dbReference type="SUPFAM" id="SSF53850">
    <property type="entry name" value="Periplasmic binding protein-like II"/>
    <property type="match status" value="1"/>
</dbReference>
<dbReference type="InterPro" id="IPR037402">
    <property type="entry name" value="YidZ_PBP2"/>
</dbReference>
<dbReference type="PANTHER" id="PTHR30118:SF12">
    <property type="entry name" value="TRANSCRIPTIONAL REGULATOR LYSR FAMILY"/>
    <property type="match status" value="1"/>
</dbReference>
<dbReference type="Gene3D" id="3.40.190.10">
    <property type="entry name" value="Periplasmic binding protein-like II"/>
    <property type="match status" value="2"/>
</dbReference>
<evidence type="ECO:0000256" key="1">
    <source>
        <dbReference type="ARBA" id="ARBA00009437"/>
    </source>
</evidence>
<dbReference type="AlphaFoldDB" id="A9D0S0"/>
<dbReference type="InterPro" id="IPR036388">
    <property type="entry name" value="WH-like_DNA-bd_sf"/>
</dbReference>
<dbReference type="PANTHER" id="PTHR30118">
    <property type="entry name" value="HTH-TYPE TRANSCRIPTIONAL REGULATOR LEUO-RELATED"/>
    <property type="match status" value="1"/>
</dbReference>
<dbReference type="PROSITE" id="PS50931">
    <property type="entry name" value="HTH_LYSR"/>
    <property type="match status" value="1"/>
</dbReference>
<gene>
    <name evidence="6" type="ORF">KT99_20214</name>
</gene>
<evidence type="ECO:0000259" key="5">
    <source>
        <dbReference type="PROSITE" id="PS50931"/>
    </source>
</evidence>
<keyword evidence="7" id="KW-1185">Reference proteome</keyword>
<protein>
    <submittedName>
        <fullName evidence="6">Putative transcriptional regulator, LysR family protein</fullName>
    </submittedName>
</protein>
<dbReference type="InterPro" id="IPR036390">
    <property type="entry name" value="WH_DNA-bd_sf"/>
</dbReference>
<evidence type="ECO:0000256" key="2">
    <source>
        <dbReference type="ARBA" id="ARBA00023015"/>
    </source>
</evidence>
<dbReference type="SUPFAM" id="SSF46785">
    <property type="entry name" value="Winged helix' DNA-binding domain"/>
    <property type="match status" value="1"/>
</dbReference>
<evidence type="ECO:0000256" key="4">
    <source>
        <dbReference type="ARBA" id="ARBA00023163"/>
    </source>
</evidence>
<dbReference type="CDD" id="cd08417">
    <property type="entry name" value="PBP2_Nitroaromatics_like"/>
    <property type="match status" value="1"/>
</dbReference>
<dbReference type="Gene3D" id="1.10.10.10">
    <property type="entry name" value="Winged helix-like DNA-binding domain superfamily/Winged helix DNA-binding domain"/>
    <property type="match status" value="1"/>
</dbReference>
<dbReference type="GO" id="GO:0003700">
    <property type="term" value="F:DNA-binding transcription factor activity"/>
    <property type="evidence" value="ECO:0007669"/>
    <property type="project" value="InterPro"/>
</dbReference>
<dbReference type="Proteomes" id="UP000005839">
    <property type="component" value="Unassembled WGS sequence"/>
</dbReference>
<comment type="similarity">
    <text evidence="1">Belongs to the LysR transcriptional regulatory family.</text>
</comment>
<comment type="caution">
    <text evidence="6">The sequence shown here is derived from an EMBL/GenBank/DDBJ whole genome shotgun (WGS) entry which is preliminary data.</text>
</comment>
<dbReference type="EMBL" id="ABIC01000005">
    <property type="protein sequence ID" value="EDQ02161.1"/>
    <property type="molecule type" value="Genomic_DNA"/>
</dbReference>
<sequence>MHEEDAMDIAQRSRVNINLLVTLKVLLKERSASATADRLNLSQSSISKNLSQLRHLFNDPLFHRTPHGLMPTPLALELEPKLSAVLLTMEDLFAPSQFDLTDYQGCFRISMQESAFEFIIAPIINKLLSCAPGMRLDTWFKDTMSLDQLNQGQLDFVILPHDVGQTPNFGHHLKAKELYRDNLACVVRKGHPALAHEWDQQAYLNYRHIHVRDKELGTPIFEQTLSKQGLRRNIAVQVPDFYSATSLCSQSDLIFTTTSTWAEFAMTKQSLVHLPMPASSVQVVYSLIWHQRSDADQAHRWLKEQIINTTQGFSAANAAR</sequence>
<reference evidence="6 7" key="1">
    <citation type="submission" date="2007-10" db="EMBL/GenBank/DDBJ databases">
        <authorList>
            <person name="Yayanos A."/>
            <person name="Ferriera S."/>
            <person name="Johnson J."/>
            <person name="Kravitz S."/>
            <person name="Halpern A."/>
            <person name="Remington K."/>
            <person name="Beeson K."/>
            <person name="Tran B."/>
            <person name="Rogers Y.-H."/>
            <person name="Friedman R."/>
            <person name="Venter J.C."/>
        </authorList>
    </citation>
    <scope>NUCLEOTIDE SEQUENCE [LARGE SCALE GENOMIC DNA]</scope>
    <source>
        <strain evidence="6 7">KT99</strain>
    </source>
</reference>
<dbReference type="InterPro" id="IPR000847">
    <property type="entry name" value="LysR_HTH_N"/>
</dbReference>
<feature type="domain" description="HTH lysR-type" evidence="5">
    <location>
        <begin position="15"/>
        <end position="72"/>
    </location>
</feature>
<evidence type="ECO:0000256" key="3">
    <source>
        <dbReference type="ARBA" id="ARBA00023125"/>
    </source>
</evidence>
<dbReference type="Pfam" id="PF03466">
    <property type="entry name" value="LysR_substrate"/>
    <property type="match status" value="1"/>
</dbReference>
<proteinExistence type="inferred from homology"/>
<dbReference type="GO" id="GO:0003677">
    <property type="term" value="F:DNA binding"/>
    <property type="evidence" value="ECO:0007669"/>
    <property type="project" value="UniProtKB-KW"/>
</dbReference>